<dbReference type="InterPro" id="IPR009072">
    <property type="entry name" value="Histone-fold"/>
</dbReference>
<gene>
    <name evidence="8" type="ORF">L195_g043128</name>
</gene>
<comment type="similarity">
    <text evidence="6">Belongs to the NFYC/HAP5 subunit family.</text>
</comment>
<dbReference type="InterPro" id="IPR003958">
    <property type="entry name" value="CBFA_NFYB_domain"/>
</dbReference>
<evidence type="ECO:0000256" key="6">
    <source>
        <dbReference type="ARBA" id="ARBA00038129"/>
    </source>
</evidence>
<dbReference type="Pfam" id="PF00808">
    <property type="entry name" value="CBFD_NFYB_HMF"/>
    <property type="match status" value="1"/>
</dbReference>
<dbReference type="PANTHER" id="PTHR10252:SF8">
    <property type="entry name" value="NUCLEAR TRANSCRIPTION FACTOR Y SUBUNIT GAMMA"/>
    <property type="match status" value="1"/>
</dbReference>
<evidence type="ECO:0000256" key="2">
    <source>
        <dbReference type="ARBA" id="ARBA00023015"/>
    </source>
</evidence>
<dbReference type="AlphaFoldDB" id="A0A2K3M8F9"/>
<evidence type="ECO:0000256" key="3">
    <source>
        <dbReference type="ARBA" id="ARBA00023125"/>
    </source>
</evidence>
<dbReference type="CDD" id="cd22908">
    <property type="entry name" value="HFD_NFYC-like"/>
    <property type="match status" value="1"/>
</dbReference>
<comment type="caution">
    <text evidence="8">The sequence shown here is derived from an EMBL/GenBank/DDBJ whole genome shotgun (WGS) entry which is preliminary data.</text>
</comment>
<dbReference type="PANTHER" id="PTHR10252">
    <property type="entry name" value="HISTONE-LIKE TRANSCRIPTION FACTOR CCAAT-RELATED"/>
    <property type="match status" value="1"/>
</dbReference>
<comment type="subcellular location">
    <subcellularLocation>
        <location evidence="1">Nucleus</location>
    </subcellularLocation>
</comment>
<evidence type="ECO:0000313" key="9">
    <source>
        <dbReference type="Proteomes" id="UP000236291"/>
    </source>
</evidence>
<dbReference type="GO" id="GO:0000981">
    <property type="term" value="F:DNA-binding transcription factor activity, RNA polymerase II-specific"/>
    <property type="evidence" value="ECO:0007669"/>
    <property type="project" value="TreeGrafter"/>
</dbReference>
<dbReference type="GO" id="GO:0046982">
    <property type="term" value="F:protein heterodimerization activity"/>
    <property type="evidence" value="ECO:0007669"/>
    <property type="project" value="InterPro"/>
</dbReference>
<reference evidence="8 9" key="2">
    <citation type="journal article" date="2017" name="Front. Plant Sci.">
        <title>Gene Classification and Mining of Molecular Markers Useful in Red Clover (Trifolium pratense) Breeding.</title>
        <authorList>
            <person name="Istvanek J."/>
            <person name="Dluhosova J."/>
            <person name="Dluhos P."/>
            <person name="Patkova L."/>
            <person name="Nedelnik J."/>
            <person name="Repkova J."/>
        </authorList>
    </citation>
    <scope>NUCLEOTIDE SEQUENCE [LARGE SCALE GENOMIC DNA]</scope>
    <source>
        <strain evidence="9">cv. Tatra</strain>
        <tissue evidence="8">Young leaves</tissue>
    </source>
</reference>
<proteinExistence type="inferred from homology"/>
<evidence type="ECO:0000313" key="8">
    <source>
        <dbReference type="EMBL" id="PNX87043.1"/>
    </source>
</evidence>
<dbReference type="GO" id="GO:0000978">
    <property type="term" value="F:RNA polymerase II cis-regulatory region sequence-specific DNA binding"/>
    <property type="evidence" value="ECO:0007669"/>
    <property type="project" value="TreeGrafter"/>
</dbReference>
<dbReference type="SUPFAM" id="SSF47113">
    <property type="entry name" value="Histone-fold"/>
    <property type="match status" value="1"/>
</dbReference>
<protein>
    <submittedName>
        <fullName evidence="8">Nuclear transcription factor Y subunit C-9-like protein</fullName>
    </submittedName>
</protein>
<dbReference type="GO" id="GO:0005634">
    <property type="term" value="C:nucleus"/>
    <property type="evidence" value="ECO:0007669"/>
    <property type="project" value="UniProtKB-SubCell"/>
</dbReference>
<keyword evidence="4" id="KW-0804">Transcription</keyword>
<keyword evidence="5" id="KW-0539">Nucleus</keyword>
<dbReference type="Proteomes" id="UP000236291">
    <property type="component" value="Unassembled WGS sequence"/>
</dbReference>
<organism evidence="8 9">
    <name type="scientific">Trifolium pratense</name>
    <name type="common">Red clover</name>
    <dbReference type="NCBI Taxonomy" id="57577"/>
    <lineage>
        <taxon>Eukaryota</taxon>
        <taxon>Viridiplantae</taxon>
        <taxon>Streptophyta</taxon>
        <taxon>Embryophyta</taxon>
        <taxon>Tracheophyta</taxon>
        <taxon>Spermatophyta</taxon>
        <taxon>Magnoliopsida</taxon>
        <taxon>eudicotyledons</taxon>
        <taxon>Gunneridae</taxon>
        <taxon>Pentapetalae</taxon>
        <taxon>rosids</taxon>
        <taxon>fabids</taxon>
        <taxon>Fabales</taxon>
        <taxon>Fabaceae</taxon>
        <taxon>Papilionoideae</taxon>
        <taxon>50 kb inversion clade</taxon>
        <taxon>NPAAA clade</taxon>
        <taxon>Hologalegina</taxon>
        <taxon>IRL clade</taxon>
        <taxon>Trifolieae</taxon>
        <taxon>Trifolium</taxon>
    </lineage>
</organism>
<reference evidence="8 9" key="1">
    <citation type="journal article" date="2014" name="Am. J. Bot.">
        <title>Genome assembly and annotation for red clover (Trifolium pratense; Fabaceae).</title>
        <authorList>
            <person name="Istvanek J."/>
            <person name="Jaros M."/>
            <person name="Krenek A."/>
            <person name="Repkova J."/>
        </authorList>
    </citation>
    <scope>NUCLEOTIDE SEQUENCE [LARGE SCALE GENOMIC DNA]</scope>
    <source>
        <strain evidence="9">cv. Tatra</strain>
        <tissue evidence="8">Young leaves</tissue>
    </source>
</reference>
<feature type="domain" description="Transcription factor CBF/NF-Y/archaeal histone" evidence="7">
    <location>
        <begin position="5"/>
        <end position="54"/>
    </location>
</feature>
<evidence type="ECO:0000256" key="4">
    <source>
        <dbReference type="ARBA" id="ARBA00023163"/>
    </source>
</evidence>
<sequence>MELMRIKKIMKEDVKMISAEAPVLFAKACEMFISELTLRSWNNTEENNRRTLKKNILLHFSFHGTSTTGWCQTLNHKDPWLPSKTVDDNLPVFIAWTSRRKIMLRF</sequence>
<name>A0A2K3M8F9_TRIPR</name>
<dbReference type="EMBL" id="ASHM01052791">
    <property type="protein sequence ID" value="PNX87043.1"/>
    <property type="molecule type" value="Genomic_DNA"/>
</dbReference>
<evidence type="ECO:0000256" key="5">
    <source>
        <dbReference type="ARBA" id="ARBA00023242"/>
    </source>
</evidence>
<dbReference type="STRING" id="57577.A0A2K3M8F9"/>
<dbReference type="Gene3D" id="1.10.20.10">
    <property type="entry name" value="Histone, subunit A"/>
    <property type="match status" value="1"/>
</dbReference>
<dbReference type="InterPro" id="IPR050568">
    <property type="entry name" value="Transcr_DNA_Rep_Reg"/>
</dbReference>
<keyword evidence="2" id="KW-0805">Transcription regulation</keyword>
<keyword evidence="3" id="KW-0238">DNA-binding</keyword>
<dbReference type="ExpressionAtlas" id="A0A2K3M8F9">
    <property type="expression patterns" value="baseline"/>
</dbReference>
<evidence type="ECO:0000256" key="1">
    <source>
        <dbReference type="ARBA" id="ARBA00004123"/>
    </source>
</evidence>
<evidence type="ECO:0000259" key="7">
    <source>
        <dbReference type="Pfam" id="PF00808"/>
    </source>
</evidence>
<accession>A0A2K3M8F9</accession>